<evidence type="ECO:0000313" key="2">
    <source>
        <dbReference type="EMBL" id="KAJ6672486.1"/>
    </source>
</evidence>
<reference evidence="2" key="1">
    <citation type="submission" date="2022-11" db="EMBL/GenBank/DDBJ databases">
        <authorList>
            <person name="Hyden B.L."/>
            <person name="Feng K."/>
            <person name="Yates T."/>
            <person name="Jawdy S."/>
            <person name="Smart L.B."/>
            <person name="Muchero W."/>
        </authorList>
    </citation>
    <scope>NUCLEOTIDE SEQUENCE</scope>
    <source>
        <tissue evidence="2">Shoot tip</tissue>
    </source>
</reference>
<evidence type="ECO:0000313" key="3">
    <source>
        <dbReference type="Proteomes" id="UP001151529"/>
    </source>
</evidence>
<dbReference type="OrthoDB" id="1726621at2759"/>
<gene>
    <name evidence="2" type="ORF">OIU85_013789</name>
</gene>
<dbReference type="EMBL" id="JAPFFL010000018">
    <property type="protein sequence ID" value="KAJ6672486.1"/>
    <property type="molecule type" value="Genomic_DNA"/>
</dbReference>
<keyword evidence="3" id="KW-1185">Reference proteome</keyword>
<feature type="domain" description="AAA-type ATPase N-terminal" evidence="1">
    <location>
        <begin position="125"/>
        <end position="162"/>
    </location>
</feature>
<dbReference type="Proteomes" id="UP001151529">
    <property type="component" value="Chromosome 12"/>
</dbReference>
<protein>
    <submittedName>
        <fullName evidence="2">BCS1 AAA-TYPE ATPASE</fullName>
    </submittedName>
</protein>
<evidence type="ECO:0000259" key="1">
    <source>
        <dbReference type="Pfam" id="PF14363"/>
    </source>
</evidence>
<proteinExistence type="predicted"/>
<comment type="caution">
    <text evidence="2">The sequence shown here is derived from an EMBL/GenBank/DDBJ whole genome shotgun (WGS) entry which is preliminary data.</text>
</comment>
<name>A0A9Q0NMD6_SALVM</name>
<organism evidence="2 3">
    <name type="scientific">Salix viminalis</name>
    <name type="common">Common osier</name>
    <name type="synonym">Basket willow</name>
    <dbReference type="NCBI Taxonomy" id="40686"/>
    <lineage>
        <taxon>Eukaryota</taxon>
        <taxon>Viridiplantae</taxon>
        <taxon>Streptophyta</taxon>
        <taxon>Embryophyta</taxon>
        <taxon>Tracheophyta</taxon>
        <taxon>Spermatophyta</taxon>
        <taxon>Magnoliopsida</taxon>
        <taxon>eudicotyledons</taxon>
        <taxon>Gunneridae</taxon>
        <taxon>Pentapetalae</taxon>
        <taxon>rosids</taxon>
        <taxon>fabids</taxon>
        <taxon>Malpighiales</taxon>
        <taxon>Salicaceae</taxon>
        <taxon>Saliceae</taxon>
        <taxon>Salix</taxon>
    </lineage>
</organism>
<accession>A0A9Q0NMD6</accession>
<sequence length="208" mass="24635">MQTLLDKRIAVSQQKHNTWQENEDHKWFTTSLEKKNHDCTSNNDRGVGNNGFNHCQFHVHLGYYSAILPVRGSLLLRQVYSKNHEPFSILTLRFQSMSTPEIASREVKPTLLWRHISALTHPSALRDSRQRWRKDCSNLVLSMDEYERVKDEFQGIQVWWVSSMVMPLPQAMYPQQERRYYRLTFHKRYREIIAGALLEACDAARERN</sequence>
<dbReference type="AlphaFoldDB" id="A0A9Q0NMD6"/>
<dbReference type="InterPro" id="IPR025753">
    <property type="entry name" value="AAA_N_dom"/>
</dbReference>
<dbReference type="Pfam" id="PF14363">
    <property type="entry name" value="AAA_assoc"/>
    <property type="match status" value="1"/>
</dbReference>
<reference evidence="2" key="2">
    <citation type="journal article" date="2023" name="Int. J. Mol. Sci.">
        <title>De Novo Assembly and Annotation of 11 Diverse Shrub Willow (Salix) Genomes Reveals Novel Gene Organization in Sex-Linked Regions.</title>
        <authorList>
            <person name="Hyden B."/>
            <person name="Feng K."/>
            <person name="Yates T.B."/>
            <person name="Jawdy S."/>
            <person name="Cereghino C."/>
            <person name="Smart L.B."/>
            <person name="Muchero W."/>
        </authorList>
    </citation>
    <scope>NUCLEOTIDE SEQUENCE [LARGE SCALE GENOMIC DNA]</scope>
    <source>
        <tissue evidence="2">Shoot tip</tissue>
    </source>
</reference>